<protein>
    <submittedName>
        <fullName evidence="3">(northern house mosquito) hypothetical protein</fullName>
    </submittedName>
</protein>
<keyword evidence="2" id="KW-0812">Transmembrane</keyword>
<dbReference type="EMBL" id="HBUE01314887">
    <property type="protein sequence ID" value="CAG6585167.1"/>
    <property type="molecule type" value="Transcribed_RNA"/>
</dbReference>
<dbReference type="AlphaFoldDB" id="A0A8D8KCA2"/>
<dbReference type="EMBL" id="HBUE01208546">
    <property type="protein sequence ID" value="CAG6533287.1"/>
    <property type="molecule type" value="Transcribed_RNA"/>
</dbReference>
<reference evidence="3" key="1">
    <citation type="submission" date="2021-05" db="EMBL/GenBank/DDBJ databases">
        <authorList>
            <person name="Alioto T."/>
            <person name="Alioto T."/>
            <person name="Gomez Garrido J."/>
        </authorList>
    </citation>
    <scope>NUCLEOTIDE SEQUENCE</scope>
</reference>
<proteinExistence type="predicted"/>
<evidence type="ECO:0000256" key="1">
    <source>
        <dbReference type="SAM" id="MobiDB-lite"/>
    </source>
</evidence>
<name>A0A8D8KCA2_CULPI</name>
<feature type="transmembrane region" description="Helical" evidence="2">
    <location>
        <begin position="218"/>
        <end position="246"/>
    </location>
</feature>
<accession>A0A8D8KCA2</accession>
<sequence length="266" mass="29095">MAPTTVRRVAGRSPRQGTASTSGSWNSLGQHDGRRIRARFVLFRAQMDVGQRAVVVARRRNGLREQVLKGRAHLPDLAAVGFVKVERLRGGGSGLLLRRGRMLVVVVRRVHAAAGTGRVVALVLLERRRKTVGAVLVFRGEGITIGIVLRAGSVKLALLLVQCRGQTAHADVVFGARFRRRRVQHIHIVLLVLLLIDVIYATFPVATVTATPQRLTPAVVVVVMVHVVRRGHVVMVMVVVPVAVVLRVRFRRTAGQPILTRSPNLG</sequence>
<organism evidence="3">
    <name type="scientific">Culex pipiens</name>
    <name type="common">House mosquito</name>
    <dbReference type="NCBI Taxonomy" id="7175"/>
    <lineage>
        <taxon>Eukaryota</taxon>
        <taxon>Metazoa</taxon>
        <taxon>Ecdysozoa</taxon>
        <taxon>Arthropoda</taxon>
        <taxon>Hexapoda</taxon>
        <taxon>Insecta</taxon>
        <taxon>Pterygota</taxon>
        <taxon>Neoptera</taxon>
        <taxon>Endopterygota</taxon>
        <taxon>Diptera</taxon>
        <taxon>Nematocera</taxon>
        <taxon>Culicoidea</taxon>
        <taxon>Culicidae</taxon>
        <taxon>Culicinae</taxon>
        <taxon>Culicini</taxon>
        <taxon>Culex</taxon>
        <taxon>Culex</taxon>
    </lineage>
</organism>
<feature type="region of interest" description="Disordered" evidence="1">
    <location>
        <begin position="1"/>
        <end position="30"/>
    </location>
</feature>
<evidence type="ECO:0000256" key="2">
    <source>
        <dbReference type="SAM" id="Phobius"/>
    </source>
</evidence>
<feature type="compositionally biased region" description="Polar residues" evidence="1">
    <location>
        <begin position="15"/>
        <end position="29"/>
    </location>
</feature>
<feature type="transmembrane region" description="Helical" evidence="2">
    <location>
        <begin position="186"/>
        <end position="206"/>
    </location>
</feature>
<keyword evidence="2" id="KW-1133">Transmembrane helix</keyword>
<evidence type="ECO:0000313" key="3">
    <source>
        <dbReference type="EMBL" id="CAG6585167.1"/>
    </source>
</evidence>
<keyword evidence="2" id="KW-0472">Membrane</keyword>